<dbReference type="AlphaFoldDB" id="A0A259U158"/>
<reference evidence="1 2" key="1">
    <citation type="submission" date="2016-11" db="EMBL/GenBank/DDBJ databases">
        <title>Study of marine rhodopsin-containing bacteria.</title>
        <authorList>
            <person name="Yoshizawa S."/>
            <person name="Kumagai Y."/>
            <person name="Kogure K."/>
        </authorList>
    </citation>
    <scope>NUCLEOTIDE SEQUENCE [LARGE SCALE GENOMIC DNA]</scope>
    <source>
        <strain evidence="1 2">SG-29</strain>
    </source>
</reference>
<dbReference type="InParanoid" id="A0A259U158"/>
<dbReference type="InterPro" id="IPR025329">
    <property type="entry name" value="DUF4235"/>
</dbReference>
<evidence type="ECO:0008006" key="3">
    <source>
        <dbReference type="Google" id="ProtNLM"/>
    </source>
</evidence>
<sequence>MKISDDTTWKALTFVAATGAALTTHWALKNGWQAITGKKPPTNPAARETAWTEALIWTAASSLAGGLAKLVAKRHAGAFKEGDVPVLGA</sequence>
<dbReference type="OrthoDB" id="284399at2"/>
<proteinExistence type="predicted"/>
<name>A0A259U158_9BACT</name>
<dbReference type="Proteomes" id="UP000216446">
    <property type="component" value="Unassembled WGS sequence"/>
</dbReference>
<accession>A0A259U158</accession>
<protein>
    <recommendedName>
        <fullName evidence="3">DUF4235 domain-containing protein</fullName>
    </recommendedName>
</protein>
<gene>
    <name evidence="1" type="ORF">BSZ36_12635</name>
</gene>
<dbReference type="Pfam" id="PF14019">
    <property type="entry name" value="DUF4235"/>
    <property type="match status" value="1"/>
</dbReference>
<comment type="caution">
    <text evidence="1">The sequence shown here is derived from an EMBL/GenBank/DDBJ whole genome shotgun (WGS) entry which is preliminary data.</text>
</comment>
<organism evidence="1 2">
    <name type="scientific">Rubricoccus marinus</name>
    <dbReference type="NCBI Taxonomy" id="716817"/>
    <lineage>
        <taxon>Bacteria</taxon>
        <taxon>Pseudomonadati</taxon>
        <taxon>Rhodothermota</taxon>
        <taxon>Rhodothermia</taxon>
        <taxon>Rhodothermales</taxon>
        <taxon>Rubricoccaceae</taxon>
        <taxon>Rubricoccus</taxon>
    </lineage>
</organism>
<evidence type="ECO:0000313" key="1">
    <source>
        <dbReference type="EMBL" id="OZC03755.1"/>
    </source>
</evidence>
<dbReference type="EMBL" id="MQWB01000001">
    <property type="protein sequence ID" value="OZC03755.1"/>
    <property type="molecule type" value="Genomic_DNA"/>
</dbReference>
<keyword evidence="2" id="KW-1185">Reference proteome</keyword>
<evidence type="ECO:0000313" key="2">
    <source>
        <dbReference type="Proteomes" id="UP000216446"/>
    </source>
</evidence>
<dbReference type="RefSeq" id="WP_094549474.1">
    <property type="nucleotide sequence ID" value="NZ_MQWB01000001.1"/>
</dbReference>